<evidence type="ECO:0000313" key="11">
    <source>
        <dbReference type="Proteomes" id="UP000198853"/>
    </source>
</evidence>
<comment type="similarity">
    <text evidence="1 7">Belongs to the bacterial ribosomal protein bL9 family.</text>
</comment>
<dbReference type="GO" id="GO:1990904">
    <property type="term" value="C:ribonucleoprotein complex"/>
    <property type="evidence" value="ECO:0007669"/>
    <property type="project" value="UniProtKB-KW"/>
</dbReference>
<dbReference type="Pfam" id="PF01281">
    <property type="entry name" value="Ribosomal_L9_N"/>
    <property type="match status" value="1"/>
</dbReference>
<keyword evidence="4 7" id="KW-0689">Ribosomal protein</keyword>
<dbReference type="InterPro" id="IPR020594">
    <property type="entry name" value="Ribosomal_bL9_bac/chp"/>
</dbReference>
<evidence type="ECO:0000256" key="3">
    <source>
        <dbReference type="ARBA" id="ARBA00022884"/>
    </source>
</evidence>
<dbReference type="PROSITE" id="PS00651">
    <property type="entry name" value="RIBOSOMAL_L9"/>
    <property type="match status" value="1"/>
</dbReference>
<accession>A0A1G8L182</accession>
<dbReference type="FunFam" id="3.40.5.10:FF:000002">
    <property type="entry name" value="50S ribosomal protein L9"/>
    <property type="match status" value="1"/>
</dbReference>
<sequence>MKVIFQKDVKGKGKKGEVKDVSEGYARNYLFKNDLAVEATKSNLKQLEKKKEQDERKAQQELENAQLKKMELEETTVEISAKAGEAGRLFGAVSTKQITEALKQKGFDIDKRKIDLKEPIRTLGVTKVGIKIHPQIIATVDVHVKAQN</sequence>
<evidence type="ECO:0000256" key="8">
    <source>
        <dbReference type="SAM" id="Coils"/>
    </source>
</evidence>
<dbReference type="SUPFAM" id="SSF55658">
    <property type="entry name" value="L9 N-domain-like"/>
    <property type="match status" value="1"/>
</dbReference>
<organism evidence="10 11">
    <name type="scientific">Natribacillus halophilus</name>
    <dbReference type="NCBI Taxonomy" id="549003"/>
    <lineage>
        <taxon>Bacteria</taxon>
        <taxon>Bacillati</taxon>
        <taxon>Bacillota</taxon>
        <taxon>Bacilli</taxon>
        <taxon>Bacillales</taxon>
        <taxon>Bacillaceae</taxon>
        <taxon>Natribacillus</taxon>
    </lineage>
</organism>
<dbReference type="InterPro" id="IPR000244">
    <property type="entry name" value="Ribosomal_bL9"/>
</dbReference>
<keyword evidence="11" id="KW-1185">Reference proteome</keyword>
<dbReference type="GO" id="GO:0006412">
    <property type="term" value="P:translation"/>
    <property type="evidence" value="ECO:0007669"/>
    <property type="project" value="UniProtKB-UniRule"/>
</dbReference>
<dbReference type="AlphaFoldDB" id="A0A1G8L182"/>
<protein>
    <recommendedName>
        <fullName evidence="6 7">Large ribosomal subunit protein bL9</fullName>
    </recommendedName>
</protein>
<dbReference type="HAMAP" id="MF_00503">
    <property type="entry name" value="Ribosomal_bL9"/>
    <property type="match status" value="1"/>
</dbReference>
<keyword evidence="2 7" id="KW-0699">rRNA-binding</keyword>
<dbReference type="NCBIfam" id="TIGR00158">
    <property type="entry name" value="L9"/>
    <property type="match status" value="1"/>
</dbReference>
<evidence type="ECO:0000256" key="7">
    <source>
        <dbReference type="HAMAP-Rule" id="MF_00503"/>
    </source>
</evidence>
<dbReference type="RefSeq" id="WP_090396325.1">
    <property type="nucleotide sequence ID" value="NZ_FNEN01000002.1"/>
</dbReference>
<dbReference type="InterPro" id="IPR020070">
    <property type="entry name" value="Ribosomal_bL9_N"/>
</dbReference>
<dbReference type="Gene3D" id="3.40.5.10">
    <property type="entry name" value="Ribosomal protein L9, N-terminal domain"/>
    <property type="match status" value="1"/>
</dbReference>
<feature type="coiled-coil region" evidence="8">
    <location>
        <begin position="37"/>
        <end position="82"/>
    </location>
</feature>
<comment type="function">
    <text evidence="7">Binds to the 23S rRNA.</text>
</comment>
<dbReference type="Pfam" id="PF03948">
    <property type="entry name" value="Ribosomal_L9_C"/>
    <property type="match status" value="1"/>
</dbReference>
<dbReference type="OrthoDB" id="9788336at2"/>
<name>A0A1G8L182_9BACI</name>
<keyword evidence="3 7" id="KW-0694">RNA-binding</keyword>
<dbReference type="SUPFAM" id="SSF55653">
    <property type="entry name" value="Ribosomal protein L9 C-domain"/>
    <property type="match status" value="1"/>
</dbReference>
<gene>
    <name evidence="7" type="primary">rplI</name>
    <name evidence="10" type="ORF">SAMN04488123_102431</name>
</gene>
<evidence type="ECO:0000256" key="2">
    <source>
        <dbReference type="ARBA" id="ARBA00022730"/>
    </source>
</evidence>
<dbReference type="EMBL" id="FNEN01000002">
    <property type="protein sequence ID" value="SDI49465.1"/>
    <property type="molecule type" value="Genomic_DNA"/>
</dbReference>
<proteinExistence type="inferred from homology"/>
<evidence type="ECO:0000256" key="4">
    <source>
        <dbReference type="ARBA" id="ARBA00022980"/>
    </source>
</evidence>
<evidence type="ECO:0000256" key="6">
    <source>
        <dbReference type="ARBA" id="ARBA00035292"/>
    </source>
</evidence>
<dbReference type="GO" id="GO:0019843">
    <property type="term" value="F:rRNA binding"/>
    <property type="evidence" value="ECO:0007669"/>
    <property type="project" value="UniProtKB-UniRule"/>
</dbReference>
<keyword evidence="8" id="KW-0175">Coiled coil</keyword>
<dbReference type="GO" id="GO:0005840">
    <property type="term" value="C:ribosome"/>
    <property type="evidence" value="ECO:0007669"/>
    <property type="project" value="UniProtKB-KW"/>
</dbReference>
<evidence type="ECO:0000313" key="10">
    <source>
        <dbReference type="EMBL" id="SDI49465.1"/>
    </source>
</evidence>
<dbReference type="InterPro" id="IPR036935">
    <property type="entry name" value="Ribosomal_bL9_N_sf"/>
</dbReference>
<dbReference type="GO" id="GO:0003735">
    <property type="term" value="F:structural constituent of ribosome"/>
    <property type="evidence" value="ECO:0007669"/>
    <property type="project" value="InterPro"/>
</dbReference>
<dbReference type="InterPro" id="IPR020069">
    <property type="entry name" value="Ribosomal_bL9_C"/>
</dbReference>
<dbReference type="InterPro" id="IPR036791">
    <property type="entry name" value="Ribosomal_bL9_C_sf"/>
</dbReference>
<evidence type="ECO:0000256" key="5">
    <source>
        <dbReference type="ARBA" id="ARBA00023274"/>
    </source>
</evidence>
<dbReference type="InterPro" id="IPR009027">
    <property type="entry name" value="Ribosomal_bL9/RNase_H1_N"/>
</dbReference>
<keyword evidence="5 7" id="KW-0687">Ribonucleoprotein</keyword>
<dbReference type="Proteomes" id="UP000198853">
    <property type="component" value="Unassembled WGS sequence"/>
</dbReference>
<dbReference type="PANTHER" id="PTHR21368">
    <property type="entry name" value="50S RIBOSOMAL PROTEIN L9"/>
    <property type="match status" value="1"/>
</dbReference>
<feature type="domain" description="Ribosomal protein L9" evidence="9">
    <location>
        <begin position="13"/>
        <end position="40"/>
    </location>
</feature>
<dbReference type="Gene3D" id="3.10.430.100">
    <property type="entry name" value="Ribosomal protein L9, C-terminal domain"/>
    <property type="match status" value="1"/>
</dbReference>
<reference evidence="10 11" key="1">
    <citation type="submission" date="2016-10" db="EMBL/GenBank/DDBJ databases">
        <authorList>
            <person name="de Groot N.N."/>
        </authorList>
    </citation>
    <scope>NUCLEOTIDE SEQUENCE [LARGE SCALE GENOMIC DNA]</scope>
    <source>
        <strain evidence="10 11">DSM 21771</strain>
    </source>
</reference>
<evidence type="ECO:0000259" key="9">
    <source>
        <dbReference type="PROSITE" id="PS00651"/>
    </source>
</evidence>
<evidence type="ECO:0000256" key="1">
    <source>
        <dbReference type="ARBA" id="ARBA00010605"/>
    </source>
</evidence>